<feature type="compositionally biased region" description="Low complexity" evidence="1">
    <location>
        <begin position="301"/>
        <end position="316"/>
    </location>
</feature>
<feature type="region of interest" description="Disordered" evidence="1">
    <location>
        <begin position="297"/>
        <end position="325"/>
    </location>
</feature>
<protein>
    <recommendedName>
        <fullName evidence="4">PIN domain-containing protein</fullName>
    </recommendedName>
</protein>
<keyword evidence="3" id="KW-1185">Reference proteome</keyword>
<feature type="region of interest" description="Disordered" evidence="1">
    <location>
        <begin position="342"/>
        <end position="443"/>
    </location>
</feature>
<accession>A0AB34KTE4</accession>
<comment type="caution">
    <text evidence="2">The sequence shown here is derived from an EMBL/GenBank/DDBJ whole genome shotgun (WGS) entry which is preliminary data.</text>
</comment>
<dbReference type="GeneID" id="96004714"/>
<feature type="compositionally biased region" description="Low complexity" evidence="1">
    <location>
        <begin position="349"/>
        <end position="362"/>
    </location>
</feature>
<dbReference type="AlphaFoldDB" id="A0AB34KTE4"/>
<dbReference type="EMBL" id="JAAQHG020000008">
    <property type="protein sequence ID" value="KAL1588028.1"/>
    <property type="molecule type" value="Genomic_DNA"/>
</dbReference>
<feature type="compositionally biased region" description="Polar residues" evidence="1">
    <location>
        <begin position="208"/>
        <end position="223"/>
    </location>
</feature>
<evidence type="ECO:0000313" key="3">
    <source>
        <dbReference type="Proteomes" id="UP000803884"/>
    </source>
</evidence>
<evidence type="ECO:0000256" key="1">
    <source>
        <dbReference type="SAM" id="MobiDB-lite"/>
    </source>
</evidence>
<name>A0AB34KTE4_9PEZI</name>
<feature type="compositionally biased region" description="Polar residues" evidence="1">
    <location>
        <begin position="143"/>
        <end position="155"/>
    </location>
</feature>
<dbReference type="RefSeq" id="XP_069231133.1">
    <property type="nucleotide sequence ID" value="XM_069371876.1"/>
</dbReference>
<feature type="compositionally biased region" description="Low complexity" evidence="1">
    <location>
        <begin position="399"/>
        <end position="409"/>
    </location>
</feature>
<proteinExistence type="predicted"/>
<organism evidence="2 3">
    <name type="scientific">Cladosporium halotolerans</name>
    <dbReference type="NCBI Taxonomy" id="1052096"/>
    <lineage>
        <taxon>Eukaryota</taxon>
        <taxon>Fungi</taxon>
        <taxon>Dikarya</taxon>
        <taxon>Ascomycota</taxon>
        <taxon>Pezizomycotina</taxon>
        <taxon>Dothideomycetes</taxon>
        <taxon>Dothideomycetidae</taxon>
        <taxon>Cladosporiales</taxon>
        <taxon>Cladosporiaceae</taxon>
        <taxon>Cladosporium</taxon>
    </lineage>
</organism>
<gene>
    <name evidence="2" type="ORF">WHR41_03270</name>
</gene>
<feature type="region of interest" description="Disordered" evidence="1">
    <location>
        <begin position="133"/>
        <end position="223"/>
    </location>
</feature>
<feature type="region of interest" description="Disordered" evidence="1">
    <location>
        <begin position="1"/>
        <end position="23"/>
    </location>
</feature>
<feature type="compositionally biased region" description="Polar residues" evidence="1">
    <location>
        <begin position="164"/>
        <end position="193"/>
    </location>
</feature>
<reference evidence="2 3" key="1">
    <citation type="journal article" date="2020" name="Microbiol. Resour. Announc.">
        <title>Draft Genome Sequence of a Cladosporium Species Isolated from the Mesophotic Ascidian Didemnum maculosum.</title>
        <authorList>
            <person name="Gioti A."/>
            <person name="Siaperas R."/>
            <person name="Nikolaivits E."/>
            <person name="Le Goff G."/>
            <person name="Ouazzani J."/>
            <person name="Kotoulas G."/>
            <person name="Topakas E."/>
        </authorList>
    </citation>
    <scope>NUCLEOTIDE SEQUENCE [LARGE SCALE GENOMIC DNA]</scope>
    <source>
        <strain evidence="2 3">TM138-S3</strain>
    </source>
</reference>
<dbReference type="Proteomes" id="UP000803884">
    <property type="component" value="Unassembled WGS sequence"/>
</dbReference>
<evidence type="ECO:0008006" key="4">
    <source>
        <dbReference type="Google" id="ProtNLM"/>
    </source>
</evidence>
<feature type="compositionally biased region" description="Polar residues" evidence="1">
    <location>
        <begin position="1"/>
        <end position="14"/>
    </location>
</feature>
<evidence type="ECO:0000313" key="2">
    <source>
        <dbReference type="EMBL" id="KAL1588028.1"/>
    </source>
</evidence>
<sequence>MQRNPRSRPVSQHGASPAAGQPQQGRKVFNCIVDDTALVAGVKKSTRNGIRQWVKNGQIRLFVPLHALEQLSRQKGASNRHGEDVRDTLEWLDDATSKYPHIVTLQGAEETYENWSEVEQFAVPRSLFSEADHASVDEDDHSTSQLEEQTAQKLTLSEPKRKGSMSSNATASAHSDAPSSMESVRSSLSAVSPPTSPLKPLASRGNEAVSSGKSNGQLSNSGSVPVRLQPLFNYILWRIHQEINPAAALETFIFLCNDPSKTNAAKGFDIRSKRLEQLRDVVGREDREYRNRLSVLNMEGQQQNATAPAANNTKAPKSPPTAPAAMLGQQGAVMDPDAFSRTVQAPNKSTPAAPSSPRAAHAQPGRGASRGNFRGSPRGRGGFANGPAAANRGGYSSPAARRGGAAAAAQMDGQIDPNSFERPRGGYTGRGGAAAGRKLWVPT</sequence>